<feature type="non-terminal residue" evidence="1">
    <location>
        <position position="1"/>
    </location>
</feature>
<dbReference type="EMBL" id="AMFJ01028835">
    <property type="protein sequence ID" value="EKD44553.1"/>
    <property type="molecule type" value="Genomic_DNA"/>
</dbReference>
<sequence>IGGENIISRIADKTLTEDQHWELWDIYNEQFKINSGDATMDSFDAWFWIKNTWKKTSEAVDFFFTNFNLYYEDPIGNLVIHGGIPILPDGSIIGDIIGGEFSSGFEYVKRLNEGFKNGEFEVLERLATGADGKWERILNEMKIRGLLNNEEIASRSSGEFLRYFIPTWFDNSVYEKTYWDSENYITPLQSLRSELDKIQKERLIVGHWHVDSWDFHDTTSHHASLYNGTILRLDRSWIRIAWEYWNFGFAIVDSETNWIEEMGDAIHLFQGKSEDL</sequence>
<gene>
    <name evidence="1" type="ORF">ACD_71C00104G0010</name>
</gene>
<comment type="caution">
    <text evidence="1">The sequence shown here is derived from an EMBL/GenBank/DDBJ whole genome shotgun (WGS) entry which is preliminary data.</text>
</comment>
<proteinExistence type="predicted"/>
<dbReference type="AlphaFoldDB" id="K1ZJF0"/>
<evidence type="ECO:0000313" key="1">
    <source>
        <dbReference type="EMBL" id="EKD44553.1"/>
    </source>
</evidence>
<organism evidence="1">
    <name type="scientific">uncultured bacterium</name>
    <name type="common">gcode 4</name>
    <dbReference type="NCBI Taxonomy" id="1234023"/>
    <lineage>
        <taxon>Bacteria</taxon>
        <taxon>environmental samples</taxon>
    </lineage>
</organism>
<protein>
    <submittedName>
        <fullName evidence="1">Uncharacterized protein</fullName>
    </submittedName>
</protein>
<accession>K1ZJF0</accession>
<name>K1ZJF0_9BACT</name>
<reference evidence="1" key="1">
    <citation type="journal article" date="2012" name="Science">
        <title>Fermentation, hydrogen, and sulfur metabolism in multiple uncultivated bacterial phyla.</title>
        <authorList>
            <person name="Wrighton K.C."/>
            <person name="Thomas B.C."/>
            <person name="Sharon I."/>
            <person name="Miller C.S."/>
            <person name="Castelle C.J."/>
            <person name="VerBerkmoes N.C."/>
            <person name="Wilkins M.J."/>
            <person name="Hettich R.L."/>
            <person name="Lipton M.S."/>
            <person name="Williams K.H."/>
            <person name="Long P.E."/>
            <person name="Banfield J.F."/>
        </authorList>
    </citation>
    <scope>NUCLEOTIDE SEQUENCE [LARGE SCALE GENOMIC DNA]</scope>
</reference>